<dbReference type="Pfam" id="PF01294">
    <property type="entry name" value="Ribosomal_L13e"/>
    <property type="match status" value="1"/>
</dbReference>
<comment type="similarity">
    <text evidence="1 4">Belongs to the eukaryotic ribosomal protein eL13 family.</text>
</comment>
<dbReference type="EMBL" id="MU827309">
    <property type="protein sequence ID" value="KAJ7360440.1"/>
    <property type="molecule type" value="Genomic_DNA"/>
</dbReference>
<accession>A0A9W9YS33</accession>
<dbReference type="GO" id="GO:0003735">
    <property type="term" value="F:structural constituent of ribosome"/>
    <property type="evidence" value="ECO:0007669"/>
    <property type="project" value="InterPro"/>
</dbReference>
<dbReference type="GO" id="GO:0006412">
    <property type="term" value="P:translation"/>
    <property type="evidence" value="ECO:0007669"/>
    <property type="project" value="InterPro"/>
</dbReference>
<sequence length="116" mass="13567">MAPKHNNMIHNNHFHKQWQNYVRTWFDQPGRKKRRRLARNKRAVQVAPRPVAGALRPIVRCPTFKYNTKIRAGRGFTLEELKAAGISRKVAPTIGIAVDHRRKTGQQNPFRLMFKD</sequence>
<dbReference type="PANTHER" id="PTHR11722:SF0">
    <property type="entry name" value="LARGE RIBOSOMAL SUBUNIT PROTEIN EL13"/>
    <property type="match status" value="1"/>
</dbReference>
<keyword evidence="2 4" id="KW-0689">Ribosomal protein</keyword>
<evidence type="ECO:0000256" key="4">
    <source>
        <dbReference type="RuleBase" id="RU000572"/>
    </source>
</evidence>
<keyword evidence="6" id="KW-1185">Reference proteome</keyword>
<protein>
    <recommendedName>
        <fullName evidence="4">60S ribosomal protein L13</fullName>
    </recommendedName>
</protein>
<dbReference type="PROSITE" id="PS01104">
    <property type="entry name" value="RIBOSOMAL_L13E"/>
    <property type="match status" value="1"/>
</dbReference>
<proteinExistence type="inferred from homology"/>
<dbReference type="GO" id="GO:0003723">
    <property type="term" value="F:RNA binding"/>
    <property type="evidence" value="ECO:0007669"/>
    <property type="project" value="TreeGrafter"/>
</dbReference>
<dbReference type="Proteomes" id="UP001163046">
    <property type="component" value="Unassembled WGS sequence"/>
</dbReference>
<comment type="caution">
    <text evidence="5">The sequence shown here is derived from an EMBL/GenBank/DDBJ whole genome shotgun (WGS) entry which is preliminary data.</text>
</comment>
<dbReference type="InterPro" id="IPR001380">
    <property type="entry name" value="Ribosomal_eL13"/>
</dbReference>
<dbReference type="InterPro" id="IPR018256">
    <property type="entry name" value="Ribosomal_eL13_CS"/>
</dbReference>
<reference evidence="5" key="1">
    <citation type="submission" date="2023-01" db="EMBL/GenBank/DDBJ databases">
        <title>Genome assembly of the deep-sea coral Lophelia pertusa.</title>
        <authorList>
            <person name="Herrera S."/>
            <person name="Cordes E."/>
        </authorList>
    </citation>
    <scope>NUCLEOTIDE SEQUENCE</scope>
    <source>
        <strain evidence="5">USNM1676648</strain>
        <tissue evidence="5">Polyp</tissue>
    </source>
</reference>
<dbReference type="GO" id="GO:0022625">
    <property type="term" value="C:cytosolic large ribosomal subunit"/>
    <property type="evidence" value="ECO:0007669"/>
    <property type="project" value="TreeGrafter"/>
</dbReference>
<dbReference type="OrthoDB" id="10264538at2759"/>
<evidence type="ECO:0000313" key="5">
    <source>
        <dbReference type="EMBL" id="KAJ7360440.1"/>
    </source>
</evidence>
<evidence type="ECO:0000256" key="2">
    <source>
        <dbReference type="ARBA" id="ARBA00022980"/>
    </source>
</evidence>
<dbReference type="PANTHER" id="PTHR11722">
    <property type="entry name" value="60S RIBOSOMAL PROTEIN L13"/>
    <property type="match status" value="1"/>
</dbReference>
<keyword evidence="3 4" id="KW-0687">Ribonucleoprotein</keyword>
<evidence type="ECO:0000256" key="1">
    <source>
        <dbReference type="ARBA" id="ARBA00005640"/>
    </source>
</evidence>
<evidence type="ECO:0000256" key="3">
    <source>
        <dbReference type="ARBA" id="ARBA00023274"/>
    </source>
</evidence>
<evidence type="ECO:0000313" key="6">
    <source>
        <dbReference type="Proteomes" id="UP001163046"/>
    </source>
</evidence>
<gene>
    <name evidence="5" type="primary">RPL13</name>
    <name evidence="5" type="ORF">OS493_015541</name>
</gene>
<organism evidence="5 6">
    <name type="scientific">Desmophyllum pertusum</name>
    <dbReference type="NCBI Taxonomy" id="174260"/>
    <lineage>
        <taxon>Eukaryota</taxon>
        <taxon>Metazoa</taxon>
        <taxon>Cnidaria</taxon>
        <taxon>Anthozoa</taxon>
        <taxon>Hexacorallia</taxon>
        <taxon>Scleractinia</taxon>
        <taxon>Caryophylliina</taxon>
        <taxon>Caryophylliidae</taxon>
        <taxon>Desmophyllum</taxon>
    </lineage>
</organism>
<dbReference type="AlphaFoldDB" id="A0A9W9YS33"/>
<name>A0A9W9YS33_9CNID</name>